<reference evidence="2" key="1">
    <citation type="submission" date="2017-07" db="EMBL/GenBank/DDBJ databases">
        <authorList>
            <person name="Mikheyev A."/>
            <person name="Grau M."/>
        </authorList>
    </citation>
    <scope>NUCLEOTIDE SEQUENCE</scope>
    <source>
        <tissue evidence="2">Venom_gland</tissue>
    </source>
</reference>
<organism evidence="2">
    <name type="scientific">Micrurus lemniscatus lemniscatus</name>
    <dbReference type="NCBI Taxonomy" id="129467"/>
    <lineage>
        <taxon>Eukaryota</taxon>
        <taxon>Metazoa</taxon>
        <taxon>Chordata</taxon>
        <taxon>Craniata</taxon>
        <taxon>Vertebrata</taxon>
        <taxon>Euteleostomi</taxon>
        <taxon>Lepidosauria</taxon>
        <taxon>Squamata</taxon>
        <taxon>Bifurcata</taxon>
        <taxon>Unidentata</taxon>
        <taxon>Episquamata</taxon>
        <taxon>Toxicofera</taxon>
        <taxon>Serpentes</taxon>
        <taxon>Colubroidea</taxon>
        <taxon>Elapidae</taxon>
        <taxon>Elapinae</taxon>
        <taxon>Micrurus</taxon>
    </lineage>
</organism>
<feature type="compositionally biased region" description="Basic and acidic residues" evidence="1">
    <location>
        <begin position="79"/>
        <end position="91"/>
    </location>
</feature>
<feature type="compositionally biased region" description="Polar residues" evidence="1">
    <location>
        <begin position="12"/>
        <end position="23"/>
    </location>
</feature>
<dbReference type="AlphaFoldDB" id="A0A2D4HVS2"/>
<feature type="region of interest" description="Disordered" evidence="1">
    <location>
        <begin position="1"/>
        <end position="91"/>
    </location>
</feature>
<dbReference type="EMBL" id="IACK01054970">
    <property type="protein sequence ID" value="LAA76055.1"/>
    <property type="molecule type" value="Transcribed_RNA"/>
</dbReference>
<name>A0A2D4HVS2_MICLE</name>
<evidence type="ECO:0000313" key="2">
    <source>
        <dbReference type="EMBL" id="LAA76055.1"/>
    </source>
</evidence>
<sequence>MLSPSWVMKRLQGSSQAQRATKNPRSESVACQKPDHGNKRSPIRGIQAARKTTSPPVHGKASLSAVPGAQKVGSHCSKPRPDGRSRDSRVFEHGLCRGEISWI</sequence>
<protein>
    <submittedName>
        <fullName evidence="2">Uncharacterized protein</fullName>
    </submittedName>
</protein>
<evidence type="ECO:0000256" key="1">
    <source>
        <dbReference type="SAM" id="MobiDB-lite"/>
    </source>
</evidence>
<accession>A0A2D4HVS2</accession>
<reference evidence="2" key="2">
    <citation type="submission" date="2017-11" db="EMBL/GenBank/DDBJ databases">
        <title>Coralsnake Venomics: Analyses of Venom Gland Transcriptomes and Proteomes of Six Brazilian Taxa.</title>
        <authorList>
            <person name="Aird S.D."/>
            <person name="Jorge da Silva N."/>
            <person name="Qiu L."/>
            <person name="Villar-Briones A."/>
            <person name="Aparecida-Saddi V."/>
            <person name="Campos-Telles M.P."/>
            <person name="Grau M."/>
            <person name="Mikheyev A.S."/>
        </authorList>
    </citation>
    <scope>NUCLEOTIDE SEQUENCE</scope>
    <source>
        <tissue evidence="2">Venom_gland</tissue>
    </source>
</reference>
<proteinExistence type="predicted"/>